<dbReference type="GO" id="GO:0051607">
    <property type="term" value="P:defense response to virus"/>
    <property type="evidence" value="ECO:0007669"/>
    <property type="project" value="UniProtKB-KW"/>
</dbReference>
<dbReference type="GeneTree" id="ENSGT01000000214430"/>
<dbReference type="Reactome" id="R-RNO-912694">
    <property type="pathway name" value="Regulation of IFNA/IFNB signaling"/>
</dbReference>
<keyword evidence="8" id="KW-0325">Glycoprotein</keyword>
<dbReference type="Ensembl" id="ENSRNOT00000117526.2">
    <property type="protein sequence ID" value="ENSRNOP00000095348.1"/>
    <property type="gene ID" value="ENSRNOG00000083047.1"/>
</dbReference>
<reference evidence="11" key="1">
    <citation type="submission" date="2024-01" db="EMBL/GenBank/DDBJ databases">
        <title>GRCr8: a new rat reference genome assembly contstructed from accurate long reads and long range scaffolding.</title>
        <authorList>
            <person name="Doris P.A."/>
            <person name="Kalbfleisch T."/>
            <person name="Li K."/>
            <person name="Howe K."/>
            <person name="Wood J."/>
        </authorList>
    </citation>
    <scope>NUCLEOTIDE SEQUENCE [LARGE SCALE GENOMIC DNA]</scope>
    <source>
        <strain evidence="11">Brown Norway</strain>
    </source>
</reference>
<dbReference type="Gene3D" id="1.20.1250.10">
    <property type="match status" value="1"/>
</dbReference>
<evidence type="ECO:0000256" key="7">
    <source>
        <dbReference type="ARBA" id="ARBA00023157"/>
    </source>
</evidence>
<dbReference type="GO" id="GO:0002286">
    <property type="term" value="P:T cell activation involved in immune response"/>
    <property type="evidence" value="ECO:0000318"/>
    <property type="project" value="GO_Central"/>
</dbReference>
<reference evidence="11" key="2">
    <citation type="submission" date="2025-08" db="UniProtKB">
        <authorList>
            <consortium name="Ensembl"/>
        </authorList>
    </citation>
    <scope>IDENTIFICATION</scope>
    <source>
        <strain evidence="11">Brown Norway</strain>
    </source>
</reference>
<dbReference type="AlphaFoldDB" id="A0A8I6AN84"/>
<evidence type="ECO:0008006" key="14">
    <source>
        <dbReference type="Google" id="ProtNLM"/>
    </source>
</evidence>
<evidence type="ECO:0000256" key="10">
    <source>
        <dbReference type="SAM" id="SignalP"/>
    </source>
</evidence>
<evidence type="ECO:0000256" key="5">
    <source>
        <dbReference type="ARBA" id="ARBA00022729"/>
    </source>
</evidence>
<dbReference type="SUPFAM" id="SSF47266">
    <property type="entry name" value="4-helical cytokines"/>
    <property type="match status" value="1"/>
</dbReference>
<feature type="chain" id="PRO_5035155783" description="Interferon alpha-12-like" evidence="10">
    <location>
        <begin position="24"/>
        <end position="184"/>
    </location>
</feature>
<dbReference type="GO" id="GO:0002250">
    <property type="term" value="P:adaptive immune response"/>
    <property type="evidence" value="ECO:0000318"/>
    <property type="project" value="GO_Central"/>
</dbReference>
<dbReference type="RefSeq" id="XP_038967481.1">
    <property type="nucleotide sequence ID" value="XM_039111553.2"/>
</dbReference>
<dbReference type="AGR" id="RGD:41279671"/>
<keyword evidence="3 9" id="KW-0202">Cytokine</keyword>
<comment type="subcellular location">
    <subcellularLocation>
        <location evidence="1">Secreted</location>
    </subcellularLocation>
</comment>
<dbReference type="GO" id="GO:0005615">
    <property type="term" value="C:extracellular space"/>
    <property type="evidence" value="ECO:0000318"/>
    <property type="project" value="GO_Central"/>
</dbReference>
<dbReference type="FunFam" id="1.20.1250.10:FF:000001">
    <property type="entry name" value="Interferon alpha"/>
    <property type="match status" value="1"/>
</dbReference>
<evidence type="ECO:0000256" key="1">
    <source>
        <dbReference type="ARBA" id="ARBA00004613"/>
    </source>
</evidence>
<evidence type="ECO:0000256" key="9">
    <source>
        <dbReference type="RuleBase" id="RU000436"/>
    </source>
</evidence>
<evidence type="ECO:0000313" key="11">
    <source>
        <dbReference type="Ensembl" id="ENSRNOP00000095348.1"/>
    </source>
</evidence>
<protein>
    <recommendedName>
        <fullName evidence="14">Interferon alpha-12-like</fullName>
    </recommendedName>
</protein>
<organism evidence="11 12">
    <name type="scientific">Rattus norvegicus</name>
    <name type="common">Rat</name>
    <dbReference type="NCBI Taxonomy" id="10116"/>
    <lineage>
        <taxon>Eukaryota</taxon>
        <taxon>Metazoa</taxon>
        <taxon>Chordata</taxon>
        <taxon>Craniata</taxon>
        <taxon>Vertebrata</taxon>
        <taxon>Euteleostomi</taxon>
        <taxon>Mammalia</taxon>
        <taxon>Eutheria</taxon>
        <taxon>Euarchontoglires</taxon>
        <taxon>Glires</taxon>
        <taxon>Rodentia</taxon>
        <taxon>Myomorpha</taxon>
        <taxon>Muroidea</taxon>
        <taxon>Muridae</taxon>
        <taxon>Murinae</taxon>
        <taxon>Rattus</taxon>
    </lineage>
</organism>
<dbReference type="GO" id="GO:0006959">
    <property type="term" value="P:humoral immune response"/>
    <property type="evidence" value="ECO:0000318"/>
    <property type="project" value="GO_Central"/>
</dbReference>
<dbReference type="GO" id="GO:0043330">
    <property type="term" value="P:response to exogenous dsRNA"/>
    <property type="evidence" value="ECO:0000318"/>
    <property type="project" value="GO_Central"/>
</dbReference>
<name>A0A8I6AN84_RAT</name>
<dbReference type="SMART" id="SM00076">
    <property type="entry name" value="IFabd"/>
    <property type="match status" value="1"/>
</dbReference>
<keyword evidence="12" id="KW-1185">Reference proteome</keyword>
<gene>
    <name evidence="11 13" type="primary">LOC120103158</name>
</gene>
<dbReference type="Pfam" id="PF00143">
    <property type="entry name" value="Interferon"/>
    <property type="match status" value="1"/>
</dbReference>
<dbReference type="GO" id="GO:0002323">
    <property type="term" value="P:natural killer cell activation involved in immune response"/>
    <property type="evidence" value="ECO:0000318"/>
    <property type="project" value="GO_Central"/>
</dbReference>
<sequence>MAMVCAFLTILVVMSHWSTCCLGCDLPRTHNLTVLKQMSRQSPVSCLKDIKYFELPLEKVDAQQIQKSQAMSVLQTLTQQVLTLFESEESRAAWNETLLLSFCKYLYQQLKDLEACQNQQVGVQEVPLTQEPSWLAVREYFGRITMYLKQKKHSPCAWEVVRVEVGRALIYSDMFLAKLSEKKE</sequence>
<dbReference type="PANTHER" id="PTHR11691:SF74">
    <property type="entry name" value="ALPHA-INTERFERON-RELATED"/>
    <property type="match status" value="1"/>
</dbReference>
<dbReference type="Reactome" id="R-RNO-909733">
    <property type="pathway name" value="Interferon alpha/beta signaling"/>
</dbReference>
<evidence type="ECO:0000313" key="12">
    <source>
        <dbReference type="Proteomes" id="UP000002494"/>
    </source>
</evidence>
<dbReference type="KEGG" id="rno:120103158"/>
<feature type="signal peptide" evidence="10">
    <location>
        <begin position="1"/>
        <end position="23"/>
    </location>
</feature>
<evidence type="ECO:0000256" key="8">
    <source>
        <dbReference type="ARBA" id="ARBA00023180"/>
    </source>
</evidence>
<keyword evidence="6 9" id="KW-0051">Antiviral defense</keyword>
<dbReference type="OMA" id="RKYSPCA"/>
<proteinExistence type="inferred from homology"/>
<keyword evidence="5 10" id="KW-0732">Signal</keyword>
<dbReference type="PROSITE" id="PS00252">
    <property type="entry name" value="INTERFERON_A_B_D"/>
    <property type="match status" value="1"/>
</dbReference>
<accession>A0A8I6AN84</accession>
<comment type="similarity">
    <text evidence="2 9">Belongs to the alpha/beta interferon family.</text>
</comment>
<dbReference type="GO" id="GO:0005132">
    <property type="term" value="F:type I interferon receptor binding"/>
    <property type="evidence" value="ECO:0000318"/>
    <property type="project" value="GO_Central"/>
</dbReference>
<evidence type="ECO:0000313" key="13">
    <source>
        <dbReference type="RGD" id="41279671"/>
    </source>
</evidence>
<dbReference type="RGD" id="41279671">
    <property type="gene designation" value="LOC120103158"/>
</dbReference>
<dbReference type="GO" id="GO:0060337">
    <property type="term" value="P:type I interferon-mediated signaling pathway"/>
    <property type="evidence" value="ECO:0000318"/>
    <property type="project" value="GO_Central"/>
</dbReference>
<dbReference type="PANTHER" id="PTHR11691">
    <property type="entry name" value="TYPE I INTERFERON"/>
    <property type="match status" value="1"/>
</dbReference>
<keyword evidence="4" id="KW-0964">Secreted</keyword>
<evidence type="ECO:0000256" key="3">
    <source>
        <dbReference type="ARBA" id="ARBA00022514"/>
    </source>
</evidence>
<dbReference type="InterPro" id="IPR000471">
    <property type="entry name" value="Interferon_alpha/beta/delta"/>
</dbReference>
<dbReference type="GO" id="GO:0005125">
    <property type="term" value="F:cytokine activity"/>
    <property type="evidence" value="ECO:0000318"/>
    <property type="project" value="GO_Central"/>
</dbReference>
<dbReference type="PRINTS" id="PR00266">
    <property type="entry name" value="INTERFERONAB"/>
</dbReference>
<dbReference type="Proteomes" id="UP000002494">
    <property type="component" value="Chromosome 5"/>
</dbReference>
<dbReference type="InterPro" id="IPR009079">
    <property type="entry name" value="4_helix_cytokine-like_core"/>
</dbReference>
<keyword evidence="7" id="KW-1015">Disulfide bond</keyword>
<evidence type="ECO:0000256" key="4">
    <source>
        <dbReference type="ARBA" id="ARBA00022525"/>
    </source>
</evidence>
<dbReference type="GeneID" id="120103158"/>
<evidence type="ECO:0000256" key="2">
    <source>
        <dbReference type="ARBA" id="ARBA00011033"/>
    </source>
</evidence>
<dbReference type="GO" id="GO:0002312">
    <property type="term" value="P:B cell activation involved in immune response"/>
    <property type="evidence" value="ECO:0000318"/>
    <property type="project" value="GO_Central"/>
</dbReference>
<evidence type="ECO:0000256" key="6">
    <source>
        <dbReference type="ARBA" id="ARBA00023118"/>
    </source>
</evidence>
<reference evidence="11" key="3">
    <citation type="submission" date="2025-09" db="UniProtKB">
        <authorList>
            <consortium name="Ensembl"/>
        </authorList>
    </citation>
    <scope>IDENTIFICATION</scope>
    <source>
        <strain evidence="11">Brown Norway</strain>
    </source>
</reference>